<dbReference type="Proteomes" id="UP000053257">
    <property type="component" value="Unassembled WGS sequence"/>
</dbReference>
<dbReference type="InterPro" id="IPR036322">
    <property type="entry name" value="WD40_repeat_dom_sf"/>
</dbReference>
<keyword evidence="1" id="KW-0853">WD repeat</keyword>
<dbReference type="HOGENOM" id="CLU_092510_0_0_1"/>
<proteinExistence type="predicted"/>
<dbReference type="AlphaFoldDB" id="A0A0C3PR65"/>
<sequence length="263" mass="28994">MPRHVLTHSSNRIWNIISIGDHRCYDVRAAHLLGHSLVLGAAKRGILLPDIQAGWSFDILPTDSDVLAVYQLENVIYTGARNGSIHRFDRRLSSRQKGQELFRNRFTRDTRSITHISAINEAQMLVSTVKGDLELLDLRFARIAEPVMSFDGHVNSYTTNLGITTSPCSSYVFAAGQDQRIRAWSLLTGELISPPLRLQQSSNADCVSLFQHALEGPISAIQVTEGGGGGGASANGMTLWAASGKKVYRFWLGQRLDDAALKY</sequence>
<dbReference type="PANTHER" id="PTHR44472">
    <property type="entry name" value="DDB1- AND CUL4-ASSOCIATED FACTOR 4-RELATED"/>
    <property type="match status" value="1"/>
</dbReference>
<evidence type="ECO:0008006" key="5">
    <source>
        <dbReference type="Google" id="ProtNLM"/>
    </source>
</evidence>
<name>A0A0C3PR65_PHLG1</name>
<dbReference type="STRING" id="745531.A0A0C3PR65"/>
<evidence type="ECO:0000313" key="3">
    <source>
        <dbReference type="EMBL" id="KIP09668.1"/>
    </source>
</evidence>
<keyword evidence="2" id="KW-0677">Repeat</keyword>
<organism evidence="3 4">
    <name type="scientific">Phlebiopsis gigantea (strain 11061_1 CR5-6)</name>
    <name type="common">White-rot fungus</name>
    <name type="synonym">Peniophora gigantea</name>
    <dbReference type="NCBI Taxonomy" id="745531"/>
    <lineage>
        <taxon>Eukaryota</taxon>
        <taxon>Fungi</taxon>
        <taxon>Dikarya</taxon>
        <taxon>Basidiomycota</taxon>
        <taxon>Agaricomycotina</taxon>
        <taxon>Agaricomycetes</taxon>
        <taxon>Polyporales</taxon>
        <taxon>Phanerochaetaceae</taxon>
        <taxon>Phlebiopsis</taxon>
    </lineage>
</organism>
<dbReference type="SUPFAM" id="SSF50978">
    <property type="entry name" value="WD40 repeat-like"/>
    <property type="match status" value="1"/>
</dbReference>
<reference evidence="3 4" key="1">
    <citation type="journal article" date="2014" name="PLoS Genet.">
        <title>Analysis of the Phlebiopsis gigantea genome, transcriptome and secretome provides insight into its pioneer colonization strategies of wood.</title>
        <authorList>
            <person name="Hori C."/>
            <person name="Ishida T."/>
            <person name="Igarashi K."/>
            <person name="Samejima M."/>
            <person name="Suzuki H."/>
            <person name="Master E."/>
            <person name="Ferreira P."/>
            <person name="Ruiz-Duenas F.J."/>
            <person name="Held B."/>
            <person name="Canessa P."/>
            <person name="Larrondo L.F."/>
            <person name="Schmoll M."/>
            <person name="Druzhinina I.S."/>
            <person name="Kubicek C.P."/>
            <person name="Gaskell J.A."/>
            <person name="Kersten P."/>
            <person name="St John F."/>
            <person name="Glasner J."/>
            <person name="Sabat G."/>
            <person name="Splinter BonDurant S."/>
            <person name="Syed K."/>
            <person name="Yadav J."/>
            <person name="Mgbeahuruike A.C."/>
            <person name="Kovalchuk A."/>
            <person name="Asiegbu F.O."/>
            <person name="Lackner G."/>
            <person name="Hoffmeister D."/>
            <person name="Rencoret J."/>
            <person name="Gutierrez A."/>
            <person name="Sun H."/>
            <person name="Lindquist E."/>
            <person name="Barry K."/>
            <person name="Riley R."/>
            <person name="Grigoriev I.V."/>
            <person name="Henrissat B."/>
            <person name="Kues U."/>
            <person name="Berka R.M."/>
            <person name="Martinez A.T."/>
            <person name="Covert S.F."/>
            <person name="Blanchette R.A."/>
            <person name="Cullen D."/>
        </authorList>
    </citation>
    <scope>NUCLEOTIDE SEQUENCE [LARGE SCALE GENOMIC DNA]</scope>
    <source>
        <strain evidence="3 4">11061_1 CR5-6</strain>
    </source>
</reference>
<dbReference type="EMBL" id="KN840463">
    <property type="protein sequence ID" value="KIP09668.1"/>
    <property type="molecule type" value="Genomic_DNA"/>
</dbReference>
<dbReference type="Pfam" id="PF23761">
    <property type="entry name" value="Beta-prop_DCAF4"/>
    <property type="match status" value="1"/>
</dbReference>
<evidence type="ECO:0000256" key="1">
    <source>
        <dbReference type="ARBA" id="ARBA00022574"/>
    </source>
</evidence>
<evidence type="ECO:0000256" key="2">
    <source>
        <dbReference type="ARBA" id="ARBA00022737"/>
    </source>
</evidence>
<keyword evidence="4" id="KW-1185">Reference proteome</keyword>
<dbReference type="OrthoDB" id="128867at2759"/>
<gene>
    <name evidence="3" type="ORF">PHLGIDRAFT_307553</name>
</gene>
<dbReference type="InterPro" id="IPR052254">
    <property type="entry name" value="CUL4-DDB1_E3_ligase_receptor"/>
</dbReference>
<protein>
    <recommendedName>
        <fullName evidence="5">WD40 repeat-like protein</fullName>
    </recommendedName>
</protein>
<accession>A0A0C3PR65</accession>
<dbReference type="InterPro" id="IPR015943">
    <property type="entry name" value="WD40/YVTN_repeat-like_dom_sf"/>
</dbReference>
<evidence type="ECO:0000313" key="4">
    <source>
        <dbReference type="Proteomes" id="UP000053257"/>
    </source>
</evidence>
<dbReference type="GO" id="GO:0080008">
    <property type="term" value="C:Cul4-RING E3 ubiquitin ligase complex"/>
    <property type="evidence" value="ECO:0007669"/>
    <property type="project" value="TreeGrafter"/>
</dbReference>
<dbReference type="Gene3D" id="2.130.10.10">
    <property type="entry name" value="YVTN repeat-like/Quinoprotein amine dehydrogenase"/>
    <property type="match status" value="1"/>
</dbReference>
<dbReference type="PANTHER" id="PTHR44472:SF1">
    <property type="entry name" value="DDB1 AND CUL4 ASSOCIATED FACTOR 4"/>
    <property type="match status" value="1"/>
</dbReference>